<gene>
    <name evidence="1" type="ORF">FWILDA_LOCUS8413</name>
</gene>
<dbReference type="EMBL" id="CAMKVN010001792">
    <property type="protein sequence ID" value="CAI2178094.1"/>
    <property type="molecule type" value="Genomic_DNA"/>
</dbReference>
<evidence type="ECO:0000313" key="1">
    <source>
        <dbReference type="EMBL" id="CAI2178094.1"/>
    </source>
</evidence>
<organism evidence="1 2">
    <name type="scientific">Funneliformis geosporum</name>
    <dbReference type="NCBI Taxonomy" id="1117311"/>
    <lineage>
        <taxon>Eukaryota</taxon>
        <taxon>Fungi</taxon>
        <taxon>Fungi incertae sedis</taxon>
        <taxon>Mucoromycota</taxon>
        <taxon>Glomeromycotina</taxon>
        <taxon>Glomeromycetes</taxon>
        <taxon>Glomerales</taxon>
        <taxon>Glomeraceae</taxon>
        <taxon>Funneliformis</taxon>
    </lineage>
</organism>
<proteinExistence type="predicted"/>
<protein>
    <submittedName>
        <fullName evidence="1">8894_t:CDS:1</fullName>
    </submittedName>
</protein>
<accession>A0A9W4ST07</accession>
<reference evidence="1" key="1">
    <citation type="submission" date="2022-08" db="EMBL/GenBank/DDBJ databases">
        <authorList>
            <person name="Kallberg Y."/>
            <person name="Tangrot J."/>
            <person name="Rosling A."/>
        </authorList>
    </citation>
    <scope>NUCLEOTIDE SEQUENCE</scope>
    <source>
        <strain evidence="1">Wild A</strain>
    </source>
</reference>
<evidence type="ECO:0000313" key="2">
    <source>
        <dbReference type="Proteomes" id="UP001153678"/>
    </source>
</evidence>
<dbReference type="OrthoDB" id="2430828at2759"/>
<dbReference type="AlphaFoldDB" id="A0A9W4ST07"/>
<sequence length="814" mass="94677">MLFSLNCLISRQTPVDIFTVPIGEFFNIQNDVQNITAKFADMTVANLKDQLFCTDEIKEAKITKMNIWKAEIELDSLEDKPYTEEEIKDISTIMNPGCNLDKYYDNDKKKPKKNHLHIFIVPTSTATTLTSILSSQQPISPSRRDFDHKFYNREKAMDQIAKIANMNYANRLSTYHQNHYFILVPGGSGIGKSRVGMESQHLISIAEETALKNIGSNLVKDALNDPCYIFIDFNNGCKYLRKLDKMYLRPTSVRIGARVAVASGIAGKILEDLPEESLNLYRLDDVMQEILHRRFETTHRRLEAVIIHIDEYQLYIDYVQRVEKEEWEVARNFFKEMLNEIGYFMSNQKMNKSENEFFIIPICTGTSAIDIHFLHTEYNKVLVHLKPLNYSSAIKMFFDKYDSIETRNSENSCDNISKQEHFRIALFDTGFVPKFLSYFLTPEAITTKTDWGNNLHYLMNAPVMVDPDNPGYWKNRNDIRTIVSFGLTRQIVKRNFQLPSKTSIGDIERDGLIFLANPEGYPDDEFIIIIPFMLLKILNQKLLPHPFFPDEFLLIPTTDRPWWWQDFECLHGYYQRALIEALINVKNARIQFLKKQLTDSTSKEINDLEIRLVNEEQKSWCLSDIFRGAKGNANLLKYQVKLRQLDVFIEKNKLLVETTDIAEFNRLVLCDDDITRPLETAIFHCAEGCANIDHHWVLESASNEKPLAIFMQDKHSEFDTNDPTVSGPELKRWYDKTLQSVSSYTYDYDILLVFFTVRRFTGSNLWEMPWLLLIDDECIAEYLSPTFAHRGLVSPPDNYDLEQVLSFPISDEFK</sequence>
<name>A0A9W4ST07_9GLOM</name>
<keyword evidence="2" id="KW-1185">Reference proteome</keyword>
<comment type="caution">
    <text evidence="1">The sequence shown here is derived from an EMBL/GenBank/DDBJ whole genome shotgun (WGS) entry which is preliminary data.</text>
</comment>
<dbReference type="Proteomes" id="UP001153678">
    <property type="component" value="Unassembled WGS sequence"/>
</dbReference>